<evidence type="ECO:0000256" key="4">
    <source>
        <dbReference type="ARBA" id="ARBA00022692"/>
    </source>
</evidence>
<feature type="signal peptide" evidence="17">
    <location>
        <begin position="1"/>
        <end position="18"/>
    </location>
</feature>
<dbReference type="InterPro" id="IPR034182">
    <property type="entry name" value="Kexin/furin"/>
</dbReference>
<dbReference type="InterPro" id="IPR023827">
    <property type="entry name" value="Peptidase_S8_Asp-AS"/>
</dbReference>
<evidence type="ECO:0000313" key="19">
    <source>
        <dbReference type="EMBL" id="KAJ2906436.1"/>
    </source>
</evidence>
<sequence>MKVSASLALLGLLGLSSGFKHQLNRRNHAVNEYYTLELDPRQAKPQDVAARLGLRYEGQLGEIRDVHIFSMEKSEVEEDVVNAEIKRRRRKRSLDGRFDPLDAVGNYHKQRHRSPWAKRYPPMDRKQALTLRQSKEADAAAIQRQTEVTSALDIKDPIFNEQWHLFNTIQVGHDVNVTDVWLSGVTGKNATVAIVDDGLDMDSDDLKDNYYAAGSYDFNDKGPDPKPRLSDDRHGTRCAGEVAAVRNNVCGVGVAYDSNIAGIRILSKIITDEDEAVALNYDYLHNQVYSCSWGPPDDGKSMDAPNWIIKKAMLNGVQNGREGLGSIFVFASGNGAQFEDNCNFDGYTNSIYSITVGAIDRAGEHPYYSEKCSAQLVVAYSSGGGDAIHTTDVGTNACYNGHGGTSAAAPLGAGIIALALEVRPDLTWRDMQYIVLEAAVPVDLDNPDLAWQTTAIGKKFSHSFGYGKLDAWRLVDIARTWEKVKPQSWLWSPWIHVNQDIPQGQTGLQVDYEVTEQMMKDANLARLEHITITMNAEHTRRGDMSVDLISPSGVVSHIATNRKLDSSKEGYADWTFMTVAHWGEDGIGTWSIVIKDIKENKNKGKLVDFHLKFWGEAIDADKTTLLPMPTEDEDADHTVIPTSSATGVSTSVSHATDSNFMSEKPTDHPDRPTKPSDTAAETTPTGTEEEAVEETTSSSWVPSFLPTFGASPHTVAWIYGSLALIVVFCAGLGAWLFVVRRRRLRNSGRGDYEFELIDDEEAEGLASGEKTGAAAGKRRTRGGELYDAFASDGSDDEFRDEDDATGSGSGSSGVYDSRREKAAAGAEYDVSDEEEQHVIGDDDDEDDSDDEDDRRRDAAQENLLGTRHS</sequence>
<keyword evidence="12" id="KW-0325">Glycoprotein</keyword>
<keyword evidence="6 14" id="KW-0378">Hydrolase</keyword>
<dbReference type="GO" id="GO:0004252">
    <property type="term" value="F:serine-type endopeptidase activity"/>
    <property type="evidence" value="ECO:0007669"/>
    <property type="project" value="UniProtKB-UniRule"/>
</dbReference>
<dbReference type="CDD" id="cd04059">
    <property type="entry name" value="Peptidases_S8_Protein_convertases_Kexins_Furin-like"/>
    <property type="match status" value="1"/>
</dbReference>
<organism evidence="19 20">
    <name type="scientific">Zalerion maritima</name>
    <dbReference type="NCBI Taxonomy" id="339359"/>
    <lineage>
        <taxon>Eukaryota</taxon>
        <taxon>Fungi</taxon>
        <taxon>Dikarya</taxon>
        <taxon>Ascomycota</taxon>
        <taxon>Pezizomycotina</taxon>
        <taxon>Sordariomycetes</taxon>
        <taxon>Lulworthiomycetidae</taxon>
        <taxon>Lulworthiales</taxon>
        <taxon>Lulworthiaceae</taxon>
        <taxon>Zalerion</taxon>
    </lineage>
</organism>
<evidence type="ECO:0000256" key="5">
    <source>
        <dbReference type="ARBA" id="ARBA00022729"/>
    </source>
</evidence>
<dbReference type="SUPFAM" id="SSF52743">
    <property type="entry name" value="Subtilisin-like"/>
    <property type="match status" value="1"/>
</dbReference>
<keyword evidence="11" id="KW-0865">Zymogen</keyword>
<dbReference type="GO" id="GO:0016485">
    <property type="term" value="P:protein processing"/>
    <property type="evidence" value="ECO:0007669"/>
    <property type="project" value="TreeGrafter"/>
</dbReference>
<dbReference type="InterPro" id="IPR022398">
    <property type="entry name" value="Peptidase_S8_His-AS"/>
</dbReference>
<keyword evidence="8" id="KW-0106">Calcium</keyword>
<dbReference type="Pfam" id="PF01483">
    <property type="entry name" value="P_proprotein"/>
    <property type="match status" value="1"/>
</dbReference>
<accession>A0AAD5RZJ2</accession>
<keyword evidence="10 16" id="KW-0472">Membrane</keyword>
<dbReference type="PANTHER" id="PTHR42884">
    <property type="entry name" value="PROPROTEIN CONVERTASE SUBTILISIN/KEXIN-RELATED"/>
    <property type="match status" value="1"/>
</dbReference>
<evidence type="ECO:0000256" key="14">
    <source>
        <dbReference type="PROSITE-ProRule" id="PRU01240"/>
    </source>
</evidence>
<dbReference type="PRINTS" id="PR00723">
    <property type="entry name" value="SUBTILISIN"/>
</dbReference>
<reference evidence="19" key="1">
    <citation type="submission" date="2022-07" db="EMBL/GenBank/DDBJ databases">
        <title>Draft genome sequence of Zalerion maritima ATCC 34329, a (micro)plastics degrading marine fungus.</title>
        <authorList>
            <person name="Paco A."/>
            <person name="Goncalves M.F.M."/>
            <person name="Rocha-Santos T.A.P."/>
            <person name="Alves A."/>
        </authorList>
    </citation>
    <scope>NUCLEOTIDE SEQUENCE</scope>
    <source>
        <strain evidence="19">ATCC 34329</strain>
    </source>
</reference>
<dbReference type="Pfam" id="PF00082">
    <property type="entry name" value="Peptidase_S8"/>
    <property type="match status" value="1"/>
</dbReference>
<evidence type="ECO:0000256" key="6">
    <source>
        <dbReference type="ARBA" id="ARBA00022801"/>
    </source>
</evidence>
<dbReference type="PROSITE" id="PS00138">
    <property type="entry name" value="SUBTILASE_SER"/>
    <property type="match status" value="1"/>
</dbReference>
<proteinExistence type="inferred from homology"/>
<evidence type="ECO:0000256" key="10">
    <source>
        <dbReference type="ARBA" id="ARBA00023136"/>
    </source>
</evidence>
<evidence type="ECO:0000256" key="15">
    <source>
        <dbReference type="SAM" id="MobiDB-lite"/>
    </source>
</evidence>
<comment type="subcellular location">
    <subcellularLocation>
        <location evidence="1">Membrane</location>
    </subcellularLocation>
</comment>
<feature type="compositionally biased region" description="Acidic residues" evidence="15">
    <location>
        <begin position="793"/>
        <end position="804"/>
    </location>
</feature>
<dbReference type="Gene3D" id="3.40.50.200">
    <property type="entry name" value="Peptidase S8/S53 domain"/>
    <property type="match status" value="1"/>
</dbReference>
<evidence type="ECO:0000256" key="16">
    <source>
        <dbReference type="SAM" id="Phobius"/>
    </source>
</evidence>
<keyword evidence="7 14" id="KW-0720">Serine protease</keyword>
<dbReference type="FunFam" id="3.40.50.200:FF:000005">
    <property type="entry name" value="Proprotein convertase subtilisin/kexin type 7"/>
    <property type="match status" value="1"/>
</dbReference>
<evidence type="ECO:0000256" key="11">
    <source>
        <dbReference type="ARBA" id="ARBA00023145"/>
    </source>
</evidence>
<feature type="compositionally biased region" description="Acidic residues" evidence="15">
    <location>
        <begin position="829"/>
        <end position="852"/>
    </location>
</feature>
<dbReference type="AlphaFoldDB" id="A0AAD5RZJ2"/>
<dbReference type="PROSITE" id="PS51892">
    <property type="entry name" value="SUBTILASE"/>
    <property type="match status" value="1"/>
</dbReference>
<comment type="similarity">
    <text evidence="2">Belongs to the peptidase S8 family. Furin subfamily.</text>
</comment>
<evidence type="ECO:0000256" key="3">
    <source>
        <dbReference type="ARBA" id="ARBA00022670"/>
    </source>
</evidence>
<evidence type="ECO:0000259" key="18">
    <source>
        <dbReference type="PROSITE" id="PS51829"/>
    </source>
</evidence>
<name>A0AAD5RZJ2_9PEZI</name>
<dbReference type="FunFam" id="2.60.120.260:FF:000026">
    <property type="entry name" value="proprotein convertase subtilisin/kexin type 7"/>
    <property type="match status" value="1"/>
</dbReference>
<feature type="region of interest" description="Disordered" evidence="15">
    <location>
        <begin position="629"/>
        <end position="698"/>
    </location>
</feature>
<keyword evidence="3 14" id="KW-0645">Protease</keyword>
<comment type="caution">
    <text evidence="19">The sequence shown here is derived from an EMBL/GenBank/DDBJ whole genome shotgun (WGS) entry which is preliminary data.</text>
</comment>
<evidence type="ECO:0000256" key="1">
    <source>
        <dbReference type="ARBA" id="ARBA00004370"/>
    </source>
</evidence>
<keyword evidence="20" id="KW-1185">Reference proteome</keyword>
<dbReference type="PANTHER" id="PTHR42884:SF14">
    <property type="entry name" value="NEUROENDOCRINE CONVERTASE 1"/>
    <property type="match status" value="1"/>
</dbReference>
<dbReference type="InterPro" id="IPR002884">
    <property type="entry name" value="P_dom"/>
</dbReference>
<dbReference type="PROSITE" id="PS51829">
    <property type="entry name" value="P_HOMO_B"/>
    <property type="match status" value="1"/>
</dbReference>
<dbReference type="InterPro" id="IPR036852">
    <property type="entry name" value="Peptidase_S8/S53_dom_sf"/>
</dbReference>
<feature type="compositionally biased region" description="Low complexity" evidence="15">
    <location>
        <begin position="642"/>
        <end position="656"/>
    </location>
</feature>
<dbReference type="InterPro" id="IPR023828">
    <property type="entry name" value="Peptidase_S8_Ser-AS"/>
</dbReference>
<feature type="chain" id="PRO_5041975722" description="P/Homo B domain-containing protein" evidence="17">
    <location>
        <begin position="19"/>
        <end position="869"/>
    </location>
</feature>
<keyword evidence="5 17" id="KW-0732">Signal</keyword>
<feature type="compositionally biased region" description="Basic and acidic residues" evidence="15">
    <location>
        <begin position="664"/>
        <end position="674"/>
    </location>
</feature>
<keyword evidence="9 16" id="KW-1133">Transmembrane helix</keyword>
<evidence type="ECO:0000256" key="7">
    <source>
        <dbReference type="ARBA" id="ARBA00022825"/>
    </source>
</evidence>
<dbReference type="PROSITE" id="PS00137">
    <property type="entry name" value="SUBTILASE_HIS"/>
    <property type="match status" value="1"/>
</dbReference>
<dbReference type="Proteomes" id="UP001201980">
    <property type="component" value="Unassembled WGS sequence"/>
</dbReference>
<dbReference type="InterPro" id="IPR008979">
    <property type="entry name" value="Galactose-bd-like_sf"/>
</dbReference>
<feature type="transmembrane region" description="Helical" evidence="16">
    <location>
        <begin position="716"/>
        <end position="739"/>
    </location>
</feature>
<dbReference type="GO" id="GO:0000139">
    <property type="term" value="C:Golgi membrane"/>
    <property type="evidence" value="ECO:0007669"/>
    <property type="project" value="TreeGrafter"/>
</dbReference>
<dbReference type="InterPro" id="IPR000209">
    <property type="entry name" value="Peptidase_S8/S53_dom"/>
</dbReference>
<evidence type="ECO:0000256" key="13">
    <source>
        <dbReference type="PIRSR" id="PIRSR615500-1"/>
    </source>
</evidence>
<keyword evidence="4 16" id="KW-0812">Transmembrane</keyword>
<protein>
    <recommendedName>
        <fullName evidence="18">P/Homo B domain-containing protein</fullName>
    </recommendedName>
</protein>
<evidence type="ECO:0000256" key="9">
    <source>
        <dbReference type="ARBA" id="ARBA00022989"/>
    </source>
</evidence>
<evidence type="ECO:0000256" key="17">
    <source>
        <dbReference type="SAM" id="SignalP"/>
    </source>
</evidence>
<dbReference type="InterPro" id="IPR015500">
    <property type="entry name" value="Peptidase_S8_subtilisin-rel"/>
</dbReference>
<evidence type="ECO:0000256" key="2">
    <source>
        <dbReference type="ARBA" id="ARBA00005325"/>
    </source>
</evidence>
<feature type="active site" description="Charge relay system" evidence="13 14">
    <location>
        <position position="406"/>
    </location>
</feature>
<feature type="active site" description="Charge relay system" evidence="13 14">
    <location>
        <position position="234"/>
    </location>
</feature>
<evidence type="ECO:0000256" key="8">
    <source>
        <dbReference type="ARBA" id="ARBA00022837"/>
    </source>
</evidence>
<dbReference type="EMBL" id="JAKWBI020000014">
    <property type="protein sequence ID" value="KAJ2906436.1"/>
    <property type="molecule type" value="Genomic_DNA"/>
</dbReference>
<feature type="domain" description="P/Homo B" evidence="18">
    <location>
        <begin position="484"/>
        <end position="619"/>
    </location>
</feature>
<dbReference type="SUPFAM" id="SSF49785">
    <property type="entry name" value="Galactose-binding domain-like"/>
    <property type="match status" value="1"/>
</dbReference>
<feature type="region of interest" description="Disordered" evidence="15">
    <location>
        <begin position="788"/>
        <end position="869"/>
    </location>
</feature>
<evidence type="ECO:0000256" key="12">
    <source>
        <dbReference type="ARBA" id="ARBA00023180"/>
    </source>
</evidence>
<evidence type="ECO:0000313" key="20">
    <source>
        <dbReference type="Proteomes" id="UP001201980"/>
    </source>
</evidence>
<gene>
    <name evidence="19" type="ORF">MKZ38_001796</name>
</gene>
<dbReference type="Gene3D" id="2.60.120.260">
    <property type="entry name" value="Galactose-binding domain-like"/>
    <property type="match status" value="1"/>
</dbReference>
<dbReference type="PROSITE" id="PS00136">
    <property type="entry name" value="SUBTILASE_ASP"/>
    <property type="match status" value="1"/>
</dbReference>
<feature type="active site" description="Charge relay system" evidence="13 14">
    <location>
        <position position="196"/>
    </location>
</feature>
<dbReference type="GO" id="GO:0007323">
    <property type="term" value="P:peptide pheromone maturation"/>
    <property type="evidence" value="ECO:0007669"/>
    <property type="project" value="UniProtKB-ARBA"/>
</dbReference>
<dbReference type="GO" id="GO:0005802">
    <property type="term" value="C:trans-Golgi network"/>
    <property type="evidence" value="ECO:0007669"/>
    <property type="project" value="TreeGrafter"/>
</dbReference>